<evidence type="ECO:0000256" key="8">
    <source>
        <dbReference type="PIRSR" id="PIRSR601580-3"/>
    </source>
</evidence>
<dbReference type="Pfam" id="PF00262">
    <property type="entry name" value="Calreticulin"/>
    <property type="match status" value="1"/>
</dbReference>
<dbReference type="Gene3D" id="2.60.120.200">
    <property type="match status" value="1"/>
</dbReference>
<evidence type="ECO:0000256" key="4">
    <source>
        <dbReference type="ARBA" id="ARBA00022824"/>
    </source>
</evidence>
<feature type="transmembrane region" description="Helical" evidence="9">
    <location>
        <begin position="487"/>
        <end position="508"/>
    </location>
</feature>
<evidence type="ECO:0000313" key="11">
    <source>
        <dbReference type="EMBL" id="CAJ0596626.1"/>
    </source>
</evidence>
<evidence type="ECO:0000256" key="9">
    <source>
        <dbReference type="RuleBase" id="RU362126"/>
    </source>
</evidence>
<comment type="caution">
    <text evidence="11">The sequence shown here is derived from an EMBL/GenBank/DDBJ whole genome shotgun (WGS) entry which is preliminary data.</text>
</comment>
<evidence type="ECO:0000256" key="5">
    <source>
        <dbReference type="ARBA" id="ARBA00022989"/>
    </source>
</evidence>
<keyword evidence="4 9" id="KW-0256">Endoplasmic reticulum</keyword>
<dbReference type="PANTHER" id="PTHR11073">
    <property type="entry name" value="CALRETICULIN AND CALNEXIN"/>
    <property type="match status" value="1"/>
</dbReference>
<dbReference type="AlphaFoldDB" id="A0AA36GQT6"/>
<dbReference type="PROSITE" id="PS00804">
    <property type="entry name" value="CALRETICULIN_2"/>
    <property type="match status" value="1"/>
</dbReference>
<evidence type="ECO:0000256" key="10">
    <source>
        <dbReference type="SAM" id="MobiDB-lite"/>
    </source>
</evidence>
<dbReference type="EMBL" id="CATQJL010000223">
    <property type="protein sequence ID" value="CAJ0596626.1"/>
    <property type="molecule type" value="Genomic_DNA"/>
</dbReference>
<dbReference type="PROSITE" id="PS00805">
    <property type="entry name" value="CALRETICULIN_REPEAT"/>
    <property type="match status" value="1"/>
</dbReference>
<dbReference type="GO" id="GO:0036503">
    <property type="term" value="P:ERAD pathway"/>
    <property type="evidence" value="ECO:0007669"/>
    <property type="project" value="TreeGrafter"/>
</dbReference>
<keyword evidence="6 9" id="KW-0472">Membrane</keyword>
<keyword evidence="3 9" id="KW-0812">Transmembrane</keyword>
<dbReference type="Proteomes" id="UP001176961">
    <property type="component" value="Unassembled WGS sequence"/>
</dbReference>
<dbReference type="Gene3D" id="2.10.250.10">
    <property type="entry name" value="Calreticulin/calnexin, P domain"/>
    <property type="match status" value="1"/>
</dbReference>
<dbReference type="PRINTS" id="PR00626">
    <property type="entry name" value="CALRETICULIN"/>
</dbReference>
<dbReference type="GO" id="GO:0005789">
    <property type="term" value="C:endoplasmic reticulum membrane"/>
    <property type="evidence" value="ECO:0007669"/>
    <property type="project" value="UniProtKB-SubCell"/>
</dbReference>
<dbReference type="InterPro" id="IPR001580">
    <property type="entry name" value="Calret/calnex"/>
</dbReference>
<feature type="compositionally biased region" description="Basic and acidic residues" evidence="10">
    <location>
        <begin position="296"/>
        <end position="318"/>
    </location>
</feature>
<keyword evidence="7 9" id="KW-0143">Chaperone</keyword>
<keyword evidence="5 9" id="KW-1133">Transmembrane helix</keyword>
<dbReference type="InterPro" id="IPR018124">
    <property type="entry name" value="Calret/calnex_CS"/>
</dbReference>
<reference evidence="11" key="1">
    <citation type="submission" date="2023-07" db="EMBL/GenBank/DDBJ databases">
        <authorList>
            <consortium name="CYATHOMIX"/>
        </authorList>
    </citation>
    <scope>NUCLEOTIDE SEQUENCE</scope>
    <source>
        <strain evidence="11">N/A</strain>
    </source>
</reference>
<protein>
    <recommendedName>
        <fullName evidence="13">Calnexin</fullName>
    </recommendedName>
</protein>
<dbReference type="GO" id="GO:0005509">
    <property type="term" value="F:calcium ion binding"/>
    <property type="evidence" value="ECO:0007669"/>
    <property type="project" value="InterPro"/>
</dbReference>
<dbReference type="InterPro" id="IPR009033">
    <property type="entry name" value="Calreticulin/calnexin_P_dom_sf"/>
</dbReference>
<evidence type="ECO:0000256" key="7">
    <source>
        <dbReference type="ARBA" id="ARBA00023186"/>
    </source>
</evidence>
<evidence type="ECO:0000313" key="12">
    <source>
        <dbReference type="Proteomes" id="UP001176961"/>
    </source>
</evidence>
<sequence>MFYETSHRATKACVEFSSWKEEEFLHRIYFEVFAYLHSGVFFELIHISLCKHLSTDLAKTKNFHYLVEIGESRIIAVDRTYFAMLMKCDVVFSVIGYFSEKWTPGKPARKGIESHLDIEYKKRLNHHRYAAENSKVSTFFSPMSLIVDYGVESEESVECGNHHNKLLCSGTGMRLSAVQDKTPYTIMFGPDKCGATGKVHLIFRYKNPKNGSIDEYHAKQSSSLGTTYWDDHQTHLYTLVLKPDGAFSVSVDQKGIMSGNMLTDLTPSLTPPKEIADPDDKKPSSWDDRAEIEDESAVKPDDWDESQPREVVDEKAVKPSDWLGDEPELIPDPEAKKPQDWDNDMDGEWEPPMIDNPACKGISGCGPWKKPLIPNPLYKGKWVRPRIPNPAFKGVWAPRQIANPNYFEPKPYDGLAPITVIGIELWTMSQNIIFDNILVCDSESLAAEVAKQTYTVRRAEDQRLASSLGKGAGIVQGIIDAANEKPWLWVVYVLCVLIPIILIGVCCFGRKSNADIAAAQRKKTDAPEADDEVPNLVDDEEDEKEGEEETEEVTETGKASPKKVTPKGSPAQPPKAHQAMKDIEVDDEGSVSEPEIVDAELSESVKKSPTAVTKRRVRRQD</sequence>
<evidence type="ECO:0008006" key="13">
    <source>
        <dbReference type="Google" id="ProtNLM"/>
    </source>
</evidence>
<dbReference type="GO" id="GO:0051082">
    <property type="term" value="F:unfolded protein binding"/>
    <property type="evidence" value="ECO:0007669"/>
    <property type="project" value="InterPro"/>
</dbReference>
<organism evidence="11 12">
    <name type="scientific">Cylicocyclus nassatus</name>
    <name type="common">Nematode worm</name>
    <dbReference type="NCBI Taxonomy" id="53992"/>
    <lineage>
        <taxon>Eukaryota</taxon>
        <taxon>Metazoa</taxon>
        <taxon>Ecdysozoa</taxon>
        <taxon>Nematoda</taxon>
        <taxon>Chromadorea</taxon>
        <taxon>Rhabditida</taxon>
        <taxon>Rhabditina</taxon>
        <taxon>Rhabditomorpha</taxon>
        <taxon>Strongyloidea</taxon>
        <taxon>Strongylidae</taxon>
        <taxon>Cylicocyclus</taxon>
    </lineage>
</organism>
<keyword evidence="8" id="KW-1015">Disulfide bond</keyword>
<feature type="compositionally biased region" description="Acidic residues" evidence="10">
    <location>
        <begin position="584"/>
        <end position="601"/>
    </location>
</feature>
<dbReference type="FunFam" id="2.10.250.10:FF:000001">
    <property type="entry name" value="Calnexin homolog"/>
    <property type="match status" value="1"/>
</dbReference>
<dbReference type="SUPFAM" id="SSF49899">
    <property type="entry name" value="Concanavalin A-like lectins/glucanases"/>
    <property type="match status" value="1"/>
</dbReference>
<feature type="region of interest" description="Disordered" evidence="10">
    <location>
        <begin position="262"/>
        <end position="345"/>
    </location>
</feature>
<name>A0AA36GQT6_CYLNA</name>
<comment type="similarity">
    <text evidence="2 9">Belongs to the calreticulin family.</text>
</comment>
<feature type="compositionally biased region" description="Acidic residues" evidence="10">
    <location>
        <begin position="527"/>
        <end position="554"/>
    </location>
</feature>
<feature type="disulfide bond" evidence="8">
    <location>
        <begin position="159"/>
        <end position="193"/>
    </location>
</feature>
<proteinExistence type="inferred from homology"/>
<evidence type="ECO:0000256" key="1">
    <source>
        <dbReference type="ARBA" id="ARBA00004115"/>
    </source>
</evidence>
<accession>A0AA36GQT6</accession>
<feature type="compositionally biased region" description="Basic and acidic residues" evidence="10">
    <location>
        <begin position="274"/>
        <end position="289"/>
    </location>
</feature>
<keyword evidence="12" id="KW-1185">Reference proteome</keyword>
<feature type="region of interest" description="Disordered" evidence="10">
    <location>
        <begin position="520"/>
        <end position="621"/>
    </location>
</feature>
<evidence type="ECO:0000256" key="3">
    <source>
        <dbReference type="ARBA" id="ARBA00022692"/>
    </source>
</evidence>
<dbReference type="SUPFAM" id="SSF63887">
    <property type="entry name" value="P-domain of calnexin/calreticulin"/>
    <property type="match status" value="1"/>
</dbReference>
<gene>
    <name evidence="11" type="ORF">CYNAS_LOCUS8609</name>
</gene>
<evidence type="ECO:0000256" key="6">
    <source>
        <dbReference type="ARBA" id="ARBA00023136"/>
    </source>
</evidence>
<comment type="subcellular location">
    <subcellularLocation>
        <location evidence="1">Endoplasmic reticulum membrane</location>
        <topology evidence="1">Single-pass type I membrane protein</topology>
    </subcellularLocation>
</comment>
<dbReference type="PANTHER" id="PTHR11073:SF1">
    <property type="entry name" value="CALNEXIN 14D-RELATED"/>
    <property type="match status" value="1"/>
</dbReference>
<evidence type="ECO:0000256" key="2">
    <source>
        <dbReference type="ARBA" id="ARBA00010983"/>
    </source>
</evidence>
<dbReference type="GO" id="GO:0006457">
    <property type="term" value="P:protein folding"/>
    <property type="evidence" value="ECO:0007669"/>
    <property type="project" value="InterPro"/>
</dbReference>
<dbReference type="InterPro" id="IPR013320">
    <property type="entry name" value="ConA-like_dom_sf"/>
</dbReference>